<proteinExistence type="predicted"/>
<protein>
    <submittedName>
        <fullName evidence="2">Uncharacterized protein</fullName>
    </submittedName>
</protein>
<evidence type="ECO:0000313" key="3">
    <source>
        <dbReference type="Proteomes" id="UP000578819"/>
    </source>
</evidence>
<dbReference type="EMBL" id="JACHJW010000001">
    <property type="protein sequence ID" value="MBB4959595.1"/>
    <property type="molecule type" value="Genomic_DNA"/>
</dbReference>
<gene>
    <name evidence="2" type="ORF">FHR38_003328</name>
</gene>
<name>A0A7W7STS2_9ACTN</name>
<feature type="region of interest" description="Disordered" evidence="1">
    <location>
        <begin position="11"/>
        <end position="33"/>
    </location>
</feature>
<keyword evidence="3" id="KW-1185">Reference proteome</keyword>
<dbReference type="AlphaFoldDB" id="A0A7W7STS2"/>
<evidence type="ECO:0000256" key="1">
    <source>
        <dbReference type="SAM" id="MobiDB-lite"/>
    </source>
</evidence>
<dbReference type="Proteomes" id="UP000578819">
    <property type="component" value="Unassembled WGS sequence"/>
</dbReference>
<reference evidence="2 3" key="1">
    <citation type="submission" date="2020-08" db="EMBL/GenBank/DDBJ databases">
        <title>Sequencing the genomes of 1000 actinobacteria strains.</title>
        <authorList>
            <person name="Klenk H.-P."/>
        </authorList>
    </citation>
    <scope>NUCLEOTIDE SEQUENCE [LARGE SCALE GENOMIC DNA]</scope>
    <source>
        <strain evidence="2 3">DSM 45886</strain>
    </source>
</reference>
<accession>A0A7W7STS2</accession>
<evidence type="ECO:0000313" key="2">
    <source>
        <dbReference type="EMBL" id="MBB4959595.1"/>
    </source>
</evidence>
<sequence length="49" mass="5045">MSATYRVTLCRSGAPTDGPAGDGTVTTDDRSPEGIGTARELVFYIAPIG</sequence>
<comment type="caution">
    <text evidence="2">The sequence shown here is derived from an EMBL/GenBank/DDBJ whole genome shotgun (WGS) entry which is preliminary data.</text>
</comment>
<organism evidence="2 3">
    <name type="scientific">Micromonospora polyrhachis</name>
    <dbReference type="NCBI Taxonomy" id="1282883"/>
    <lineage>
        <taxon>Bacteria</taxon>
        <taxon>Bacillati</taxon>
        <taxon>Actinomycetota</taxon>
        <taxon>Actinomycetes</taxon>
        <taxon>Micromonosporales</taxon>
        <taxon>Micromonosporaceae</taxon>
        <taxon>Micromonospora</taxon>
    </lineage>
</organism>